<dbReference type="Gene3D" id="3.30.420.150">
    <property type="entry name" value="Exopolyphosphatase. Domain 2"/>
    <property type="match status" value="1"/>
</dbReference>
<sequence length="503" mass="56513">MSFEKIALIDIGSNSMRLEIVAMRGEDFWTVARYKSSARIAAGMYPSLEILPEAIERAERSLRDFAGRISFHRTDVIRCVATSAVRDAKNREVVLERLMKALGTRIELLEGEREGWYSFQGVKNGFDLHDGLIFDIGGGSAELIDVEEDRPRRILTLPLGAVRLSESFFSNRSRPTAAEWKKLERHVVESLENSAMFDRSYPTLTGVGGTARGLARISQKLRNFPFYPDIHHYEILSRDIPNLCKKIGRNLTPEKARMLGVAADRADILPAGIAVIAAIVRLSKAPSLTFSHYGLRQGLFMEHFHQNIEQTEETVFAETLHRLCRRYGRPRDVRPLRDTYATIVSGLLPPSVGPQRIQILAETIGTLDHLPVLHTPSPNQRALWDLLLHGELPGLSQKDRLISGLVLYLSEERNRAKKKPHPYLRHLSKSDQKILSILTPALLLARKAVILHSGEAPTLSLRPSLIRILPPGTDESMPDLHLEKTESLDMSTGTPVSVQWFTL</sequence>
<dbReference type="InterPro" id="IPR043129">
    <property type="entry name" value="ATPase_NBD"/>
</dbReference>
<dbReference type="Proteomes" id="UP000009374">
    <property type="component" value="Unassembled WGS sequence"/>
</dbReference>
<gene>
    <name evidence="2" type="ORF">UBAL3_94530005</name>
</gene>
<evidence type="ECO:0000313" key="3">
    <source>
        <dbReference type="Proteomes" id="UP000009374"/>
    </source>
</evidence>
<dbReference type="EMBL" id="GG693880">
    <property type="protein sequence ID" value="EES52038.1"/>
    <property type="molecule type" value="Genomic_DNA"/>
</dbReference>
<evidence type="ECO:0000259" key="1">
    <source>
        <dbReference type="Pfam" id="PF02541"/>
    </source>
</evidence>
<name>C6HZ27_9BACT</name>
<dbReference type="PANTHER" id="PTHR30005:SF0">
    <property type="entry name" value="RETROGRADE REGULATION PROTEIN 2"/>
    <property type="match status" value="1"/>
</dbReference>
<evidence type="ECO:0000313" key="2">
    <source>
        <dbReference type="EMBL" id="EES52038.1"/>
    </source>
</evidence>
<dbReference type="PANTHER" id="PTHR30005">
    <property type="entry name" value="EXOPOLYPHOSPHATASE"/>
    <property type="match status" value="1"/>
</dbReference>
<dbReference type="AlphaFoldDB" id="C6HZ27"/>
<proteinExistence type="predicted"/>
<dbReference type="GO" id="GO:0006357">
    <property type="term" value="P:regulation of transcription by RNA polymerase II"/>
    <property type="evidence" value="ECO:0007669"/>
    <property type="project" value="TreeGrafter"/>
</dbReference>
<feature type="domain" description="Ppx/GppA phosphatase N-terminal" evidence="1">
    <location>
        <begin position="23"/>
        <end position="305"/>
    </location>
</feature>
<dbReference type="InterPro" id="IPR003695">
    <property type="entry name" value="Ppx_GppA_N"/>
</dbReference>
<dbReference type="SUPFAM" id="SSF53067">
    <property type="entry name" value="Actin-like ATPase domain"/>
    <property type="match status" value="2"/>
</dbReference>
<organism evidence="2 3">
    <name type="scientific">Leptospirillum ferrodiazotrophum</name>
    <dbReference type="NCBI Taxonomy" id="412449"/>
    <lineage>
        <taxon>Bacteria</taxon>
        <taxon>Pseudomonadati</taxon>
        <taxon>Nitrospirota</taxon>
        <taxon>Nitrospiria</taxon>
        <taxon>Nitrospirales</taxon>
        <taxon>Nitrospiraceae</taxon>
        <taxon>Leptospirillum</taxon>
    </lineage>
</organism>
<dbReference type="Gene3D" id="3.30.420.40">
    <property type="match status" value="1"/>
</dbReference>
<reference evidence="2 3" key="1">
    <citation type="journal article" date="2009" name="Appl. Environ. Microbiol.">
        <title>Community genomic and proteomic analyses of chemoautotrophic iron-oxidizing "Leptospirillum rubarum" (Group II) and "Leptospirillum ferrodiazotrophum" (Group III) bacteria in acid mine drainage biofilms.</title>
        <authorList>
            <person name="Goltsman D.S."/>
            <person name="Denef V.J."/>
            <person name="Singer S.W."/>
            <person name="VerBerkmoes N.C."/>
            <person name="Lefsrud M."/>
            <person name="Mueller R.S."/>
            <person name="Dick G.J."/>
            <person name="Sun C.L."/>
            <person name="Wheeler K.E."/>
            <person name="Zemla A."/>
            <person name="Baker B.J."/>
            <person name="Hauser L."/>
            <person name="Land M."/>
            <person name="Shah M.B."/>
            <person name="Thelen M.P."/>
            <person name="Hettich R.L."/>
            <person name="Banfield J.F."/>
        </authorList>
    </citation>
    <scope>NUCLEOTIDE SEQUENCE [LARGE SCALE GENOMIC DNA]</scope>
</reference>
<keyword evidence="3" id="KW-1185">Reference proteome</keyword>
<dbReference type="InterPro" id="IPR050273">
    <property type="entry name" value="GppA/Ppx_hydrolase"/>
</dbReference>
<accession>C6HZ27</accession>
<dbReference type="CDD" id="cd24052">
    <property type="entry name" value="ASKHA_NBD_HpPPX-GppA-like"/>
    <property type="match status" value="1"/>
</dbReference>
<dbReference type="Pfam" id="PF02541">
    <property type="entry name" value="Ppx-GppA"/>
    <property type="match status" value="1"/>
</dbReference>
<protein>
    <submittedName>
        <fullName evidence="2">Ppx/GppA phosphatase</fullName>
    </submittedName>
</protein>
<dbReference type="Gene3D" id="1.10.3210.10">
    <property type="entry name" value="Hypothetical protein af1432"/>
    <property type="match status" value="1"/>
</dbReference>